<evidence type="ECO:0000313" key="2">
    <source>
        <dbReference type="Proteomes" id="UP000790709"/>
    </source>
</evidence>
<keyword evidence="2" id="KW-1185">Reference proteome</keyword>
<proteinExistence type="predicted"/>
<organism evidence="1 2">
    <name type="scientific">Leucogyrophana mollusca</name>
    <dbReference type="NCBI Taxonomy" id="85980"/>
    <lineage>
        <taxon>Eukaryota</taxon>
        <taxon>Fungi</taxon>
        <taxon>Dikarya</taxon>
        <taxon>Basidiomycota</taxon>
        <taxon>Agaricomycotina</taxon>
        <taxon>Agaricomycetes</taxon>
        <taxon>Agaricomycetidae</taxon>
        <taxon>Boletales</taxon>
        <taxon>Boletales incertae sedis</taxon>
        <taxon>Leucogyrophana</taxon>
    </lineage>
</organism>
<sequence>MHKVTISTAVSSTATTAATTATVYPGALWRNRVHAEISPRQGQCKPRCWHMQNLNFGTIATSEPETTPVPGALWQKHVHEEVSARDG</sequence>
<dbReference type="EMBL" id="MU266334">
    <property type="protein sequence ID" value="KAH7930157.1"/>
    <property type="molecule type" value="Genomic_DNA"/>
</dbReference>
<protein>
    <submittedName>
        <fullName evidence="1">Uncharacterized protein</fullName>
    </submittedName>
</protein>
<evidence type="ECO:0000313" key="1">
    <source>
        <dbReference type="EMBL" id="KAH7930157.1"/>
    </source>
</evidence>
<comment type="caution">
    <text evidence="1">The sequence shown here is derived from an EMBL/GenBank/DDBJ whole genome shotgun (WGS) entry which is preliminary data.</text>
</comment>
<reference evidence="1" key="1">
    <citation type="journal article" date="2021" name="New Phytol.">
        <title>Evolutionary innovations through gain and loss of genes in the ectomycorrhizal Boletales.</title>
        <authorList>
            <person name="Wu G."/>
            <person name="Miyauchi S."/>
            <person name="Morin E."/>
            <person name="Kuo A."/>
            <person name="Drula E."/>
            <person name="Varga T."/>
            <person name="Kohler A."/>
            <person name="Feng B."/>
            <person name="Cao Y."/>
            <person name="Lipzen A."/>
            <person name="Daum C."/>
            <person name="Hundley H."/>
            <person name="Pangilinan J."/>
            <person name="Johnson J."/>
            <person name="Barry K."/>
            <person name="LaButti K."/>
            <person name="Ng V."/>
            <person name="Ahrendt S."/>
            <person name="Min B."/>
            <person name="Choi I.G."/>
            <person name="Park H."/>
            <person name="Plett J.M."/>
            <person name="Magnuson J."/>
            <person name="Spatafora J.W."/>
            <person name="Nagy L.G."/>
            <person name="Henrissat B."/>
            <person name="Grigoriev I.V."/>
            <person name="Yang Z.L."/>
            <person name="Xu J."/>
            <person name="Martin F.M."/>
        </authorList>
    </citation>
    <scope>NUCLEOTIDE SEQUENCE</scope>
    <source>
        <strain evidence="1">KUC20120723A-06</strain>
    </source>
</reference>
<dbReference type="Proteomes" id="UP000790709">
    <property type="component" value="Unassembled WGS sequence"/>
</dbReference>
<accession>A0ACB8BXE8</accession>
<name>A0ACB8BXE8_9AGAM</name>
<gene>
    <name evidence="1" type="ORF">BV22DRAFT_1028662</name>
</gene>